<keyword evidence="1" id="KW-0472">Membrane</keyword>
<sequence length="112" mass="11903">MASGNGWYLIGPLIAVGLVGLLGAVFWRMGLQWTLATEPEAGTGLAIFGDSDDYGLLCPAAVTTDAEVADEIRQLLGEAGIRATHTYDREGRTIVLVFAEHVETARRLVGSV</sequence>
<dbReference type="Proteomes" id="UP000598996">
    <property type="component" value="Unassembled WGS sequence"/>
</dbReference>
<accession>A0ABS1VKB7</accession>
<dbReference type="RefSeq" id="WP_202991629.1">
    <property type="nucleotide sequence ID" value="NZ_JAENHO010000003.1"/>
</dbReference>
<gene>
    <name evidence="2" type="ORF">JKJ07_12625</name>
</gene>
<organism evidence="2 3">
    <name type="scientific">Paractinoplanes lichenicola</name>
    <dbReference type="NCBI Taxonomy" id="2802976"/>
    <lineage>
        <taxon>Bacteria</taxon>
        <taxon>Bacillati</taxon>
        <taxon>Actinomycetota</taxon>
        <taxon>Actinomycetes</taxon>
        <taxon>Micromonosporales</taxon>
        <taxon>Micromonosporaceae</taxon>
        <taxon>Paractinoplanes</taxon>
    </lineage>
</organism>
<protein>
    <submittedName>
        <fullName evidence="2">Uncharacterized protein</fullName>
    </submittedName>
</protein>
<dbReference type="EMBL" id="JAENHO010000003">
    <property type="protein sequence ID" value="MBL7255160.1"/>
    <property type="molecule type" value="Genomic_DNA"/>
</dbReference>
<feature type="transmembrane region" description="Helical" evidence="1">
    <location>
        <begin position="6"/>
        <end position="27"/>
    </location>
</feature>
<keyword evidence="1" id="KW-1133">Transmembrane helix</keyword>
<evidence type="ECO:0000313" key="3">
    <source>
        <dbReference type="Proteomes" id="UP000598996"/>
    </source>
</evidence>
<reference evidence="2 3" key="1">
    <citation type="submission" date="2021-01" db="EMBL/GenBank/DDBJ databases">
        <title>Actinoplanes sp. nov. LDG1-01 isolated from lichen.</title>
        <authorList>
            <person name="Saeng-In P."/>
            <person name="Phongsopitanun W."/>
            <person name="Kanchanasin P."/>
            <person name="Yuki M."/>
            <person name="Kudo T."/>
            <person name="Ohkuma M."/>
            <person name="Tanasupawat S."/>
        </authorList>
    </citation>
    <scope>NUCLEOTIDE SEQUENCE [LARGE SCALE GENOMIC DNA]</scope>
    <source>
        <strain evidence="2 3">LDG1-01</strain>
    </source>
</reference>
<evidence type="ECO:0000256" key="1">
    <source>
        <dbReference type="SAM" id="Phobius"/>
    </source>
</evidence>
<proteinExistence type="predicted"/>
<evidence type="ECO:0000313" key="2">
    <source>
        <dbReference type="EMBL" id="MBL7255160.1"/>
    </source>
</evidence>
<name>A0ABS1VKB7_9ACTN</name>
<comment type="caution">
    <text evidence="2">The sequence shown here is derived from an EMBL/GenBank/DDBJ whole genome shotgun (WGS) entry which is preliminary data.</text>
</comment>
<keyword evidence="3" id="KW-1185">Reference proteome</keyword>
<keyword evidence="1" id="KW-0812">Transmembrane</keyword>